<organism evidence="2">
    <name type="scientific">Cacopsylla melanoneura</name>
    <dbReference type="NCBI Taxonomy" id="428564"/>
    <lineage>
        <taxon>Eukaryota</taxon>
        <taxon>Metazoa</taxon>
        <taxon>Ecdysozoa</taxon>
        <taxon>Arthropoda</taxon>
        <taxon>Hexapoda</taxon>
        <taxon>Insecta</taxon>
        <taxon>Pterygota</taxon>
        <taxon>Neoptera</taxon>
        <taxon>Paraneoptera</taxon>
        <taxon>Hemiptera</taxon>
        <taxon>Sternorrhyncha</taxon>
        <taxon>Psylloidea</taxon>
        <taxon>Psyllidae</taxon>
        <taxon>Psyllinae</taxon>
        <taxon>Cacopsylla</taxon>
    </lineage>
</organism>
<reference evidence="2" key="1">
    <citation type="submission" date="2021-05" db="EMBL/GenBank/DDBJ databases">
        <authorList>
            <person name="Alioto T."/>
            <person name="Alioto T."/>
            <person name="Gomez Garrido J."/>
        </authorList>
    </citation>
    <scope>NUCLEOTIDE SEQUENCE</scope>
</reference>
<feature type="transmembrane region" description="Helical" evidence="1">
    <location>
        <begin position="23"/>
        <end position="45"/>
    </location>
</feature>
<name>A0A8D8SF11_9HEMI</name>
<proteinExistence type="predicted"/>
<accession>A0A8D8SF11</accession>
<keyword evidence="1" id="KW-0812">Transmembrane</keyword>
<sequence length="108" mass="12126">MKATNQETSRCCEGIINLSPHAIFLFLILSYPSTLSLSLSLFNYFPVSIAQLSPLLFNFSPPLSVPLIFPFQSLYSLLFFSIFLLPLPLSLITFPISIIQSLYSLLSF</sequence>
<feature type="transmembrane region" description="Helical" evidence="1">
    <location>
        <begin position="77"/>
        <end position="99"/>
    </location>
</feature>
<keyword evidence="1" id="KW-1133">Transmembrane helix</keyword>
<evidence type="ECO:0000313" key="2">
    <source>
        <dbReference type="EMBL" id="CAG6666622.1"/>
    </source>
</evidence>
<keyword evidence="1" id="KW-0472">Membrane</keyword>
<evidence type="ECO:0000256" key="1">
    <source>
        <dbReference type="SAM" id="Phobius"/>
    </source>
</evidence>
<dbReference type="AlphaFoldDB" id="A0A8D8SF11"/>
<protein>
    <submittedName>
        <fullName evidence="2">Uncharacterized protein</fullName>
    </submittedName>
</protein>
<dbReference type="EMBL" id="HBUF01214748">
    <property type="protein sequence ID" value="CAG6666622.1"/>
    <property type="molecule type" value="Transcribed_RNA"/>
</dbReference>
<feature type="transmembrane region" description="Helical" evidence="1">
    <location>
        <begin position="52"/>
        <end position="71"/>
    </location>
</feature>